<protein>
    <submittedName>
        <fullName evidence="1">Uncharacterized protein</fullName>
    </submittedName>
</protein>
<keyword evidence="2" id="KW-1185">Reference proteome</keyword>
<accession>A0A4D6LW25</accession>
<dbReference type="AlphaFoldDB" id="A0A4D6LW25"/>
<gene>
    <name evidence="1" type="ORF">DEO72_LG5g153</name>
</gene>
<proteinExistence type="predicted"/>
<evidence type="ECO:0000313" key="2">
    <source>
        <dbReference type="Proteomes" id="UP000501690"/>
    </source>
</evidence>
<reference evidence="1 2" key="1">
    <citation type="submission" date="2019-04" db="EMBL/GenBank/DDBJ databases">
        <title>An improved genome assembly and genetic linkage map for asparagus bean, Vigna unguiculata ssp. sesquipedialis.</title>
        <authorList>
            <person name="Xia Q."/>
            <person name="Zhang R."/>
            <person name="Dong Y."/>
        </authorList>
    </citation>
    <scope>NUCLEOTIDE SEQUENCE [LARGE SCALE GENOMIC DNA]</scope>
    <source>
        <tissue evidence="1">Leaf</tissue>
    </source>
</reference>
<dbReference type="Proteomes" id="UP000501690">
    <property type="component" value="Linkage Group LG5"/>
</dbReference>
<dbReference type="EMBL" id="CP039349">
    <property type="protein sequence ID" value="QCD92094.1"/>
    <property type="molecule type" value="Genomic_DNA"/>
</dbReference>
<evidence type="ECO:0000313" key="1">
    <source>
        <dbReference type="EMBL" id="QCD92094.1"/>
    </source>
</evidence>
<sequence length="279" mass="30619">MENNNVVGFHHHKGSLTFPSHLKLGTYATINMTTRVSCRLDDGSYVEWAEVSYTVEGSKCNLLLTRLVHSDAHFNTVTFTINDSIIRPQFKSLSLHITKTKTGLLHTLDLKADSPITWTKTRKNVDARGGAKNTKVYLYGTANRCGLLVLECEKIDYHGCAKAVTMAHYFVSSNGLAAVNRTSETTEIGFSVVVKVGICDGKFDIALEGPEQHSVSALLYMFDQVNSSGIWKPSMCPHCANIKRECSRTPANTITIDNSGNFIGHGCGAYVGGNFNVYN</sequence>
<name>A0A4D6LW25_VIGUN</name>
<organism evidence="1 2">
    <name type="scientific">Vigna unguiculata</name>
    <name type="common">Cowpea</name>
    <dbReference type="NCBI Taxonomy" id="3917"/>
    <lineage>
        <taxon>Eukaryota</taxon>
        <taxon>Viridiplantae</taxon>
        <taxon>Streptophyta</taxon>
        <taxon>Embryophyta</taxon>
        <taxon>Tracheophyta</taxon>
        <taxon>Spermatophyta</taxon>
        <taxon>Magnoliopsida</taxon>
        <taxon>eudicotyledons</taxon>
        <taxon>Gunneridae</taxon>
        <taxon>Pentapetalae</taxon>
        <taxon>rosids</taxon>
        <taxon>fabids</taxon>
        <taxon>Fabales</taxon>
        <taxon>Fabaceae</taxon>
        <taxon>Papilionoideae</taxon>
        <taxon>50 kb inversion clade</taxon>
        <taxon>NPAAA clade</taxon>
        <taxon>indigoferoid/millettioid clade</taxon>
        <taxon>Phaseoleae</taxon>
        <taxon>Vigna</taxon>
    </lineage>
</organism>